<reference evidence="5 6" key="1">
    <citation type="submission" date="2016-10" db="EMBL/GenBank/DDBJ databases">
        <authorList>
            <person name="de Groot N.N."/>
        </authorList>
    </citation>
    <scope>NUCLEOTIDE SEQUENCE [LARGE SCALE GENOMIC DNA]</scope>
    <source>
        <strain evidence="5 6">ATCC 35022</strain>
    </source>
</reference>
<dbReference type="RefSeq" id="WP_090876870.1">
    <property type="nucleotide sequence ID" value="NZ_FMXQ01000005.1"/>
</dbReference>
<protein>
    <submittedName>
        <fullName evidence="5">Sugar lactone lactonase YvrE</fullName>
    </submittedName>
</protein>
<feature type="binding site" evidence="3">
    <location>
        <position position="207"/>
    </location>
    <ligand>
        <name>a divalent metal cation</name>
        <dbReference type="ChEBI" id="CHEBI:60240"/>
    </ligand>
</feature>
<organism evidence="5 6">
    <name type="scientific">Bauldia litoralis</name>
    <dbReference type="NCBI Taxonomy" id="665467"/>
    <lineage>
        <taxon>Bacteria</taxon>
        <taxon>Pseudomonadati</taxon>
        <taxon>Pseudomonadota</taxon>
        <taxon>Alphaproteobacteria</taxon>
        <taxon>Hyphomicrobiales</taxon>
        <taxon>Kaistiaceae</taxon>
        <taxon>Bauldia</taxon>
    </lineage>
</organism>
<evidence type="ECO:0000313" key="5">
    <source>
        <dbReference type="EMBL" id="SDB34960.1"/>
    </source>
</evidence>
<dbReference type="Pfam" id="PF08450">
    <property type="entry name" value="SGL"/>
    <property type="match status" value="1"/>
</dbReference>
<dbReference type="OrthoDB" id="2633250at2"/>
<keyword evidence="3" id="KW-0862">Zinc</keyword>
<dbReference type="InterPro" id="IPR011042">
    <property type="entry name" value="6-blade_b-propeller_TolB-like"/>
</dbReference>
<keyword evidence="6" id="KW-1185">Reference proteome</keyword>
<comment type="cofactor">
    <cofactor evidence="3">
        <name>Zn(2+)</name>
        <dbReference type="ChEBI" id="CHEBI:29105"/>
    </cofactor>
    <text evidence="3">Binds 1 divalent metal cation per subunit.</text>
</comment>
<feature type="binding site" evidence="3">
    <location>
        <position position="158"/>
    </location>
    <ligand>
        <name>a divalent metal cation</name>
        <dbReference type="ChEBI" id="CHEBI:60240"/>
    </ligand>
</feature>
<dbReference type="InterPro" id="IPR013658">
    <property type="entry name" value="SGL"/>
</dbReference>
<dbReference type="GO" id="GO:0004341">
    <property type="term" value="F:gluconolactonase activity"/>
    <property type="evidence" value="ECO:0007669"/>
    <property type="project" value="TreeGrafter"/>
</dbReference>
<feature type="domain" description="SMP-30/Gluconolactonase/LRE-like region" evidence="4">
    <location>
        <begin position="15"/>
        <end position="266"/>
    </location>
</feature>
<feature type="binding site" evidence="3">
    <location>
        <position position="16"/>
    </location>
    <ligand>
        <name>a divalent metal cation</name>
        <dbReference type="ChEBI" id="CHEBI:60240"/>
    </ligand>
</feature>
<dbReference type="Proteomes" id="UP000199071">
    <property type="component" value="Unassembled WGS sequence"/>
</dbReference>
<dbReference type="STRING" id="665467.SAMN02982931_02592"/>
<dbReference type="PANTHER" id="PTHR10907:SF47">
    <property type="entry name" value="REGUCALCIN"/>
    <property type="match status" value="1"/>
</dbReference>
<feature type="binding site" evidence="3">
    <location>
        <position position="100"/>
    </location>
    <ligand>
        <name>substrate</name>
    </ligand>
</feature>
<dbReference type="EMBL" id="FMXQ01000005">
    <property type="protein sequence ID" value="SDB34960.1"/>
    <property type="molecule type" value="Genomic_DNA"/>
</dbReference>
<dbReference type="Gene3D" id="2.120.10.30">
    <property type="entry name" value="TolB, C-terminal domain"/>
    <property type="match status" value="1"/>
</dbReference>
<sequence>MADVECLVPAGDWTGEGAVWHAGEKALYWVDISRFLVHRYDSGQKSTRTWFFDRPPTALALTDRPDTLLVALGGSLILWQPGNDARADLALPEDNWPRARLNDGRADPAGNFWAGSMQNNVGATGKGMPIDDEAAGRLFRIASDGTVTVVKTGIGISNTFCWSPDGTLFYTGDTLAGTISAWDYDATTGAIANERPFFGGFERGAPDGSAVDSAGYLWNARYGGGCIVRVSPAGDVDRVIEMPVDNVTTCAFGGPDLKTLYITTATGGSRDDLRFAGGLFALPVDVPGLDENRFRIRS</sequence>
<evidence type="ECO:0000256" key="1">
    <source>
        <dbReference type="ARBA" id="ARBA00008853"/>
    </source>
</evidence>
<evidence type="ECO:0000313" key="6">
    <source>
        <dbReference type="Proteomes" id="UP000199071"/>
    </source>
</evidence>
<proteinExistence type="inferred from homology"/>
<dbReference type="PANTHER" id="PTHR10907">
    <property type="entry name" value="REGUCALCIN"/>
    <property type="match status" value="1"/>
</dbReference>
<dbReference type="SUPFAM" id="SSF63829">
    <property type="entry name" value="Calcium-dependent phosphotriesterase"/>
    <property type="match status" value="1"/>
</dbReference>
<feature type="active site" description="Proton donor/acceptor" evidence="2">
    <location>
        <position position="207"/>
    </location>
</feature>
<gene>
    <name evidence="5" type="ORF">SAMN02982931_02592</name>
</gene>
<dbReference type="GO" id="GO:0005509">
    <property type="term" value="F:calcium ion binding"/>
    <property type="evidence" value="ECO:0007669"/>
    <property type="project" value="TreeGrafter"/>
</dbReference>
<feature type="binding site" evidence="3">
    <location>
        <position position="102"/>
    </location>
    <ligand>
        <name>substrate</name>
    </ligand>
</feature>
<evidence type="ECO:0000259" key="4">
    <source>
        <dbReference type="Pfam" id="PF08450"/>
    </source>
</evidence>
<accession>A0A1G6CPX6</accession>
<evidence type="ECO:0000256" key="2">
    <source>
        <dbReference type="PIRSR" id="PIRSR605511-1"/>
    </source>
</evidence>
<dbReference type="InterPro" id="IPR005511">
    <property type="entry name" value="SMP-30"/>
</dbReference>
<dbReference type="AlphaFoldDB" id="A0A1G6CPX6"/>
<name>A0A1G6CPX6_9HYPH</name>
<dbReference type="GO" id="GO:0019853">
    <property type="term" value="P:L-ascorbic acid biosynthetic process"/>
    <property type="evidence" value="ECO:0007669"/>
    <property type="project" value="TreeGrafter"/>
</dbReference>
<dbReference type="PRINTS" id="PR01790">
    <property type="entry name" value="SMP30FAMILY"/>
</dbReference>
<evidence type="ECO:0000256" key="3">
    <source>
        <dbReference type="PIRSR" id="PIRSR605511-2"/>
    </source>
</evidence>
<keyword evidence="3" id="KW-0479">Metal-binding</keyword>
<comment type="similarity">
    <text evidence="1">Belongs to the SMP-30/CGR1 family.</text>
</comment>